<feature type="compositionally biased region" description="Gly residues" evidence="1">
    <location>
        <begin position="79"/>
        <end position="94"/>
    </location>
</feature>
<dbReference type="EMBL" id="JACSDY010000001">
    <property type="protein sequence ID" value="KAF7437740.1"/>
    <property type="molecule type" value="Genomic_DNA"/>
</dbReference>
<proteinExistence type="predicted"/>
<evidence type="ECO:0000313" key="2">
    <source>
        <dbReference type="EMBL" id="KAF7437740.1"/>
    </source>
</evidence>
<dbReference type="Proteomes" id="UP000600918">
    <property type="component" value="Unassembled WGS sequence"/>
</dbReference>
<protein>
    <submittedName>
        <fullName evidence="2">Uncharacterized protein</fullName>
    </submittedName>
</protein>
<accession>A0A834PDL8</accession>
<sequence length="109" mass="12002">MSERSFTRPFGNDLARGTFAREERHIHFPAGSRFFRKFVSPFSTWKTEYTGVMENVWDFDGKEKVSGYKHTSSRVLTTGGEGGGEGGGGEGGGTRTAFIPQSSEIETKV</sequence>
<keyword evidence="3" id="KW-1185">Reference proteome</keyword>
<evidence type="ECO:0000256" key="1">
    <source>
        <dbReference type="SAM" id="MobiDB-lite"/>
    </source>
</evidence>
<feature type="region of interest" description="Disordered" evidence="1">
    <location>
        <begin position="73"/>
        <end position="109"/>
    </location>
</feature>
<name>A0A834PDL8_VESPE</name>
<evidence type="ECO:0000313" key="3">
    <source>
        <dbReference type="Proteomes" id="UP000600918"/>
    </source>
</evidence>
<feature type="compositionally biased region" description="Polar residues" evidence="1">
    <location>
        <begin position="99"/>
        <end position="109"/>
    </location>
</feature>
<gene>
    <name evidence="2" type="ORF">H0235_000131</name>
</gene>
<comment type="caution">
    <text evidence="2">The sequence shown here is derived from an EMBL/GenBank/DDBJ whole genome shotgun (WGS) entry which is preliminary data.</text>
</comment>
<reference evidence="2" key="1">
    <citation type="journal article" date="2020" name="G3 (Bethesda)">
        <title>High-Quality Assemblies for Three Invasive Social Wasps from the &lt;i&gt;Vespula&lt;/i&gt; Genus.</title>
        <authorList>
            <person name="Harrop T.W.R."/>
            <person name="Guhlin J."/>
            <person name="McLaughlin G.M."/>
            <person name="Permina E."/>
            <person name="Stockwell P."/>
            <person name="Gilligan J."/>
            <person name="Le Lec M.F."/>
            <person name="Gruber M.A.M."/>
            <person name="Quinn O."/>
            <person name="Lovegrove M."/>
            <person name="Duncan E.J."/>
            <person name="Remnant E.J."/>
            <person name="Van Eeckhoven J."/>
            <person name="Graham B."/>
            <person name="Knapp R.A."/>
            <person name="Langford K.W."/>
            <person name="Kronenberg Z."/>
            <person name="Press M.O."/>
            <person name="Eacker S.M."/>
            <person name="Wilson-Rankin E.E."/>
            <person name="Purcell J."/>
            <person name="Lester P.J."/>
            <person name="Dearden P.K."/>
        </authorList>
    </citation>
    <scope>NUCLEOTIDE SEQUENCE</scope>
    <source>
        <strain evidence="2">Volc-1</strain>
    </source>
</reference>
<dbReference type="AlphaFoldDB" id="A0A834PDL8"/>
<organism evidence="2 3">
    <name type="scientific">Vespula pensylvanica</name>
    <name type="common">Western yellow jacket</name>
    <name type="synonym">Wasp</name>
    <dbReference type="NCBI Taxonomy" id="30213"/>
    <lineage>
        <taxon>Eukaryota</taxon>
        <taxon>Metazoa</taxon>
        <taxon>Ecdysozoa</taxon>
        <taxon>Arthropoda</taxon>
        <taxon>Hexapoda</taxon>
        <taxon>Insecta</taxon>
        <taxon>Pterygota</taxon>
        <taxon>Neoptera</taxon>
        <taxon>Endopterygota</taxon>
        <taxon>Hymenoptera</taxon>
        <taxon>Apocrita</taxon>
        <taxon>Aculeata</taxon>
        <taxon>Vespoidea</taxon>
        <taxon>Vespidae</taxon>
        <taxon>Vespinae</taxon>
        <taxon>Vespula</taxon>
    </lineage>
</organism>